<dbReference type="SUPFAM" id="SSF51905">
    <property type="entry name" value="FAD/NAD(P)-binding domain"/>
    <property type="match status" value="1"/>
</dbReference>
<dbReference type="InterPro" id="IPR002938">
    <property type="entry name" value="FAD-bd"/>
</dbReference>
<evidence type="ECO:0000256" key="1">
    <source>
        <dbReference type="ARBA" id="ARBA00001974"/>
    </source>
</evidence>
<keyword evidence="3" id="KW-0285">Flavoprotein</keyword>
<evidence type="ECO:0000256" key="2">
    <source>
        <dbReference type="ARBA" id="ARBA00007992"/>
    </source>
</evidence>
<dbReference type="Proteomes" id="UP000652219">
    <property type="component" value="Unassembled WGS sequence"/>
</dbReference>
<dbReference type="EMBL" id="WIGN01000503">
    <property type="protein sequence ID" value="KAF6790357.1"/>
    <property type="molecule type" value="Genomic_DNA"/>
</dbReference>
<dbReference type="PANTHER" id="PTHR13789">
    <property type="entry name" value="MONOOXYGENASE"/>
    <property type="match status" value="1"/>
</dbReference>
<keyword evidence="9" id="KW-1185">Reference proteome</keyword>
<keyword evidence="4" id="KW-0274">FAD</keyword>
<evidence type="ECO:0000256" key="6">
    <source>
        <dbReference type="ARBA" id="ARBA00023033"/>
    </source>
</evidence>
<dbReference type="InterPro" id="IPR050493">
    <property type="entry name" value="FAD-dep_Monooxygenase_BioMet"/>
</dbReference>
<comment type="cofactor">
    <cofactor evidence="1">
        <name>FAD</name>
        <dbReference type="ChEBI" id="CHEBI:57692"/>
    </cofactor>
</comment>
<keyword evidence="5" id="KW-0560">Oxidoreductase</keyword>
<dbReference type="PANTHER" id="PTHR13789:SF315">
    <property type="entry name" value="FAD-DEPENDENT MONOOXYGENASE MDPD"/>
    <property type="match status" value="1"/>
</dbReference>
<proteinExistence type="inferred from homology"/>
<dbReference type="Pfam" id="PF01494">
    <property type="entry name" value="FAD_binding_3"/>
    <property type="match status" value="1"/>
</dbReference>
<comment type="caution">
    <text evidence="8">The sequence shown here is derived from an EMBL/GenBank/DDBJ whole genome shotgun (WGS) entry which is preliminary data.</text>
</comment>
<keyword evidence="6" id="KW-0503">Monooxygenase</keyword>
<dbReference type="AlphaFoldDB" id="A0A8H6IQJ5"/>
<protein>
    <submittedName>
        <fullName evidence="8">FAD-binding domain protein</fullName>
    </submittedName>
</protein>
<evidence type="ECO:0000256" key="5">
    <source>
        <dbReference type="ARBA" id="ARBA00023002"/>
    </source>
</evidence>
<evidence type="ECO:0000256" key="3">
    <source>
        <dbReference type="ARBA" id="ARBA00022630"/>
    </source>
</evidence>
<sequence length="499" mass="55385">MTVKTFDIPTPTHESTVVDGVLRWPSTGINVVIAGGGPCGYLTALECWRKGHNVTVLEKNAQNSTIGDVLFIGPSALCTFKYYPSMLKEYESYSWDSYWSFRRLDGSQIIPPLEFEHNRSDVEPHAAWPLRIRTMLSRPGLTQMLYDQCQRLGISVTFGVNIVDYIEDVEAVEAGTATAVADDGRRFTGDVVVAADGLGTKSHKIVTGEVIRAVPTGFVICRIFYPLSAEKNPKLYNLLCAQKRAESRAISGENFHCVIGVSNDHILIGITIPDDGTSSESWSETITSEEFVSKLPNTADWDPTIIEAIRNIPENNIVKWQLCWRDPQARWTSPGGRVVQLGDSAHAFIPSSTSGASTALEDALSFAECLRLAGKTDAPLATRIHELLRIRRASVLQRLGFANRREMHREGGMEEVLKHAAEAGPMGLGKWIWTHNAESYATEKFAEARAHLESGAPFEHTNLPRGFKWAPWSMQEEIEKEKQGIHTPDLKLNGDWGIH</sequence>
<dbReference type="GO" id="GO:0071949">
    <property type="term" value="F:FAD binding"/>
    <property type="evidence" value="ECO:0007669"/>
    <property type="project" value="InterPro"/>
</dbReference>
<organism evidence="8 9">
    <name type="scientific">Colletotrichum sojae</name>
    <dbReference type="NCBI Taxonomy" id="2175907"/>
    <lineage>
        <taxon>Eukaryota</taxon>
        <taxon>Fungi</taxon>
        <taxon>Dikarya</taxon>
        <taxon>Ascomycota</taxon>
        <taxon>Pezizomycotina</taxon>
        <taxon>Sordariomycetes</taxon>
        <taxon>Hypocreomycetidae</taxon>
        <taxon>Glomerellales</taxon>
        <taxon>Glomerellaceae</taxon>
        <taxon>Colletotrichum</taxon>
        <taxon>Colletotrichum orchidearum species complex</taxon>
    </lineage>
</organism>
<evidence type="ECO:0000256" key="4">
    <source>
        <dbReference type="ARBA" id="ARBA00022827"/>
    </source>
</evidence>
<dbReference type="PRINTS" id="PR00420">
    <property type="entry name" value="RNGMNOXGNASE"/>
</dbReference>
<evidence type="ECO:0000313" key="9">
    <source>
        <dbReference type="Proteomes" id="UP000652219"/>
    </source>
</evidence>
<dbReference type="GO" id="GO:0004497">
    <property type="term" value="F:monooxygenase activity"/>
    <property type="evidence" value="ECO:0007669"/>
    <property type="project" value="UniProtKB-KW"/>
</dbReference>
<gene>
    <name evidence="8" type="ORF">CSOJ01_14569</name>
</gene>
<evidence type="ECO:0000313" key="8">
    <source>
        <dbReference type="EMBL" id="KAF6790357.1"/>
    </source>
</evidence>
<dbReference type="Gene3D" id="3.50.50.60">
    <property type="entry name" value="FAD/NAD(P)-binding domain"/>
    <property type="match status" value="1"/>
</dbReference>
<feature type="domain" description="FAD-binding" evidence="7">
    <location>
        <begin position="134"/>
        <end position="370"/>
    </location>
</feature>
<dbReference type="InterPro" id="IPR036188">
    <property type="entry name" value="FAD/NAD-bd_sf"/>
</dbReference>
<evidence type="ECO:0000259" key="7">
    <source>
        <dbReference type="Pfam" id="PF01494"/>
    </source>
</evidence>
<accession>A0A8H6IQJ5</accession>
<name>A0A8H6IQJ5_9PEZI</name>
<reference evidence="8 9" key="1">
    <citation type="journal article" date="2020" name="Phytopathology">
        <title>Genome Sequence Resources of Colletotrichum truncatum, C. plurivorum, C. musicola, and C. sojae: Four Species Pathogenic to Soybean (Glycine max).</title>
        <authorList>
            <person name="Rogerio F."/>
            <person name="Boufleur T.R."/>
            <person name="Ciampi-Guillardi M."/>
            <person name="Sukno S.A."/>
            <person name="Thon M.R."/>
            <person name="Massola Junior N.S."/>
            <person name="Baroncelli R."/>
        </authorList>
    </citation>
    <scope>NUCLEOTIDE SEQUENCE [LARGE SCALE GENOMIC DNA]</scope>
    <source>
        <strain evidence="8 9">LFN0009</strain>
    </source>
</reference>
<comment type="similarity">
    <text evidence="2">Belongs to the paxM FAD-dependent monooxygenase family.</text>
</comment>